<dbReference type="GO" id="GO:0016887">
    <property type="term" value="F:ATP hydrolysis activity"/>
    <property type="evidence" value="ECO:0007669"/>
    <property type="project" value="InterPro"/>
</dbReference>
<evidence type="ECO:0000256" key="2">
    <source>
        <dbReference type="ARBA" id="ARBA00022490"/>
    </source>
</evidence>
<dbReference type="SUPFAM" id="SSF52540">
    <property type="entry name" value="P-loop containing nucleoside triphosphate hydrolases"/>
    <property type="match status" value="2"/>
</dbReference>
<keyword evidence="13" id="KW-0234">DNA repair</keyword>
<keyword evidence="12" id="KW-0238">DNA-binding</keyword>
<comment type="caution">
    <text evidence="15">The sequence shown here is derived from an EMBL/GenBank/DDBJ whole genome shotgun (WGS) entry which is preliminary data.</text>
</comment>
<dbReference type="GO" id="GO:0005737">
    <property type="term" value="C:cytoplasm"/>
    <property type="evidence" value="ECO:0007669"/>
    <property type="project" value="UniProtKB-SubCell"/>
</dbReference>
<dbReference type="PROSITE" id="PS50893">
    <property type="entry name" value="ABC_TRANSPORTER_2"/>
    <property type="match status" value="2"/>
</dbReference>
<dbReference type="NCBIfam" id="TIGR00630">
    <property type="entry name" value="uvra"/>
    <property type="match status" value="1"/>
</dbReference>
<dbReference type="PROSITE" id="PS00211">
    <property type="entry name" value="ABC_TRANSPORTER_1"/>
    <property type="match status" value="2"/>
</dbReference>
<dbReference type="InterPro" id="IPR041102">
    <property type="entry name" value="UvrA_inter"/>
</dbReference>
<dbReference type="Gene3D" id="1.10.8.280">
    <property type="entry name" value="ABC transporter ATPase domain-like"/>
    <property type="match status" value="1"/>
</dbReference>
<proteinExistence type="predicted"/>
<keyword evidence="9" id="KW-0862">Zinc</keyword>
<keyword evidence="7" id="KW-0228">DNA excision</keyword>
<dbReference type="EMBL" id="VSSQ01000130">
    <property type="protein sequence ID" value="MPL79759.1"/>
    <property type="molecule type" value="Genomic_DNA"/>
</dbReference>
<reference evidence="15" key="1">
    <citation type="submission" date="2019-08" db="EMBL/GenBank/DDBJ databases">
        <authorList>
            <person name="Kucharzyk K."/>
            <person name="Murdoch R.W."/>
            <person name="Higgins S."/>
            <person name="Loffler F."/>
        </authorList>
    </citation>
    <scope>NUCLEOTIDE SEQUENCE</scope>
</reference>
<dbReference type="FunFam" id="1.20.1580.10:FF:000002">
    <property type="entry name" value="UvrABC system protein A"/>
    <property type="match status" value="1"/>
</dbReference>
<accession>A0A644ULM0</accession>
<gene>
    <name evidence="15" type="primary">uvrA_14</name>
    <name evidence="15" type="ORF">SDC9_25644</name>
</gene>
<dbReference type="InterPro" id="IPR017871">
    <property type="entry name" value="ABC_transporter-like_CS"/>
</dbReference>
<evidence type="ECO:0000256" key="9">
    <source>
        <dbReference type="ARBA" id="ARBA00022833"/>
    </source>
</evidence>
<keyword evidence="5" id="KW-0547">Nucleotide-binding</keyword>
<keyword evidence="2" id="KW-0963">Cytoplasm</keyword>
<dbReference type="PANTHER" id="PTHR43152">
    <property type="entry name" value="UVRABC SYSTEM PROTEIN A"/>
    <property type="match status" value="1"/>
</dbReference>
<sequence length="941" mass="105045">MKEDKLEIFGAKAHNLQNVSLAMPRNSLITITGLSGSGKSSLAFDTIYAEGQRRYLETFSAYIRYYLGSMARPDVEKITGLSPVISIEQKTTNKNPRSTVGTTTEIYDLIRLLYARASDAYSINTGEKMVKYSEKQILEIIETNYLDKSVLILAPVIKARKGHYRELFVSTAKKGFLKVRVDGEILNISTGLQLDRYKIHDIEIVIDKIKINTDNTSRLKKSVEVAFKHGNGTMMIIDEENKSRYLSRQLMCPTTGISYPEPQPNTFSFNSPYGACPHCNGLGETTQVNLEKLIPDNTKTLNEGGLVPLGVPNKSSWFTKQLEALAKKMDFTLDTPIKDIGQEAMQILLYGSDMELETYDSNLGIRSLSKDRFQGIVNFINSQLGENMPSSIQKWASNFMNNVECPHCKGQRLRPESLQFKIDDKNIAELAQMDIKDLAIWSETILEKMPKRKQEIAREILREINTKIKFLLDVGLGYLSLNRQTRTLSGGESQRIRLATQIGSELVNVLYILDEPSIGLHQKDNVKLIQALKKLRDLGNSVIVVEHDKEMITESDWITDIGPGAGVNGGKIIFNGTPKELVQSKVSSITGDYIKGIRKIEIPKERRKGNGKSIEIIGCSGHNLKNIDVKIPLGMFICVTGVSGSGKSSLINNTLHPILSQHFYRSDKKPLPYKKIKGIDNIDKVIEIDQYPIGRTPRSNPATFIGVFDEIRKVFASLPTAKIRNYQAGRFSFNVKGGRCESCQGAGVKQIEMSFLPDVYVTCQDCNGKRYNRETLEVRYKGKSISDVLNMSFEEAALFFENHPKIKRQLTVVNDVGLGYITLGQPSTTLSGGESQRIKLAAELGKLETGNTLYILDEPTTGLHFEDIRILLEVLDKLVQRGNSMIVIEHNLDVIKVADHIIDLGKDGGKAGGEIVAVGTPEEIIKNPNSITGEYLKKEMQ</sequence>
<feature type="domain" description="ABC transporter" evidence="14">
    <location>
        <begin position="349"/>
        <end position="594"/>
    </location>
</feature>
<dbReference type="Pfam" id="PF17760">
    <property type="entry name" value="UvrA_inter"/>
    <property type="match status" value="1"/>
</dbReference>
<dbReference type="Gene3D" id="3.30.1490.20">
    <property type="entry name" value="ATP-grasp fold, A domain"/>
    <property type="match status" value="1"/>
</dbReference>
<dbReference type="GO" id="GO:0005524">
    <property type="term" value="F:ATP binding"/>
    <property type="evidence" value="ECO:0007669"/>
    <property type="project" value="UniProtKB-KW"/>
</dbReference>
<keyword evidence="8" id="KW-0863">Zinc-finger</keyword>
<organism evidence="15">
    <name type="scientific">bioreactor metagenome</name>
    <dbReference type="NCBI Taxonomy" id="1076179"/>
    <lineage>
        <taxon>unclassified sequences</taxon>
        <taxon>metagenomes</taxon>
        <taxon>ecological metagenomes</taxon>
    </lineage>
</organism>
<dbReference type="GO" id="GO:0003677">
    <property type="term" value="F:DNA binding"/>
    <property type="evidence" value="ECO:0007669"/>
    <property type="project" value="UniProtKB-KW"/>
</dbReference>
<dbReference type="GO" id="GO:0004518">
    <property type="term" value="F:nuclease activity"/>
    <property type="evidence" value="ECO:0007669"/>
    <property type="project" value="UniProtKB-KW"/>
</dbReference>
<dbReference type="GO" id="GO:0006289">
    <property type="term" value="P:nucleotide-excision repair"/>
    <property type="evidence" value="ECO:0007669"/>
    <property type="project" value="InterPro"/>
</dbReference>
<name>A0A644ULM0_9ZZZZ</name>
<feature type="domain" description="ABC transporter" evidence="14">
    <location>
        <begin position="597"/>
        <end position="937"/>
    </location>
</feature>
<evidence type="ECO:0000256" key="1">
    <source>
        <dbReference type="ARBA" id="ARBA00004496"/>
    </source>
</evidence>
<keyword evidence="6" id="KW-0227">DNA damage</keyword>
<dbReference type="PANTHER" id="PTHR43152:SF3">
    <property type="entry name" value="UVRABC SYSTEM PROTEIN A"/>
    <property type="match status" value="1"/>
</dbReference>
<evidence type="ECO:0000256" key="13">
    <source>
        <dbReference type="ARBA" id="ARBA00023204"/>
    </source>
</evidence>
<dbReference type="Gene3D" id="1.20.1580.10">
    <property type="entry name" value="ABC transporter ATPase like domain"/>
    <property type="match status" value="2"/>
</dbReference>
<dbReference type="CDD" id="cd03271">
    <property type="entry name" value="ABC_UvrA_II"/>
    <property type="match status" value="1"/>
</dbReference>
<evidence type="ECO:0000256" key="5">
    <source>
        <dbReference type="ARBA" id="ARBA00022741"/>
    </source>
</evidence>
<keyword evidence="3" id="KW-0479">Metal-binding</keyword>
<dbReference type="AlphaFoldDB" id="A0A644ULM0"/>
<evidence type="ECO:0000256" key="8">
    <source>
        <dbReference type="ARBA" id="ARBA00022771"/>
    </source>
</evidence>
<evidence type="ECO:0000256" key="10">
    <source>
        <dbReference type="ARBA" id="ARBA00022840"/>
    </source>
</evidence>
<dbReference type="InterPro" id="IPR004602">
    <property type="entry name" value="UvrA"/>
</dbReference>
<keyword evidence="11" id="KW-0267">Excision nuclease</keyword>
<dbReference type="Pfam" id="PF17755">
    <property type="entry name" value="UvrA_DNA-bind"/>
    <property type="match status" value="1"/>
</dbReference>
<evidence type="ECO:0000256" key="4">
    <source>
        <dbReference type="ARBA" id="ARBA00022737"/>
    </source>
</evidence>
<protein>
    <submittedName>
        <fullName evidence="15">UvrABC system protein A</fullName>
    </submittedName>
</protein>
<dbReference type="InterPro" id="IPR027417">
    <property type="entry name" value="P-loop_NTPase"/>
</dbReference>
<comment type="subcellular location">
    <subcellularLocation>
        <location evidence="1">Cytoplasm</location>
    </subcellularLocation>
</comment>
<dbReference type="InterPro" id="IPR041552">
    <property type="entry name" value="UvrA_DNA-bd"/>
</dbReference>
<evidence type="ECO:0000259" key="14">
    <source>
        <dbReference type="PROSITE" id="PS50893"/>
    </source>
</evidence>
<evidence type="ECO:0000256" key="11">
    <source>
        <dbReference type="ARBA" id="ARBA00022881"/>
    </source>
</evidence>
<dbReference type="GO" id="GO:0009380">
    <property type="term" value="C:excinuclease repair complex"/>
    <property type="evidence" value="ECO:0007669"/>
    <property type="project" value="InterPro"/>
</dbReference>
<dbReference type="InterPro" id="IPR003439">
    <property type="entry name" value="ABC_transporter-like_ATP-bd"/>
</dbReference>
<evidence type="ECO:0000256" key="3">
    <source>
        <dbReference type="ARBA" id="ARBA00022723"/>
    </source>
</evidence>
<keyword evidence="10" id="KW-0067">ATP-binding</keyword>
<keyword evidence="4" id="KW-0677">Repeat</keyword>
<evidence type="ECO:0000313" key="15">
    <source>
        <dbReference type="EMBL" id="MPL79759.1"/>
    </source>
</evidence>
<dbReference type="InterPro" id="IPR013815">
    <property type="entry name" value="ATP_grasp_subdomain_1"/>
</dbReference>
<dbReference type="Gene3D" id="3.40.50.300">
    <property type="entry name" value="P-loop containing nucleotide triphosphate hydrolases"/>
    <property type="match status" value="2"/>
</dbReference>
<evidence type="ECO:0000256" key="7">
    <source>
        <dbReference type="ARBA" id="ARBA00022769"/>
    </source>
</evidence>
<evidence type="ECO:0000256" key="12">
    <source>
        <dbReference type="ARBA" id="ARBA00023125"/>
    </source>
</evidence>
<evidence type="ECO:0000256" key="6">
    <source>
        <dbReference type="ARBA" id="ARBA00022763"/>
    </source>
</evidence>
<dbReference type="NCBIfam" id="NF001503">
    <property type="entry name" value="PRK00349.1"/>
    <property type="match status" value="1"/>
</dbReference>
<dbReference type="GO" id="GO:0008270">
    <property type="term" value="F:zinc ion binding"/>
    <property type="evidence" value="ECO:0007669"/>
    <property type="project" value="UniProtKB-KW"/>
</dbReference>